<dbReference type="Pfam" id="PF08387">
    <property type="entry name" value="FBD"/>
    <property type="match status" value="1"/>
</dbReference>
<dbReference type="Pfam" id="PF00646">
    <property type="entry name" value="F-box"/>
    <property type="match status" value="1"/>
</dbReference>
<evidence type="ECO:0000256" key="1">
    <source>
        <dbReference type="SAM" id="MobiDB-lite"/>
    </source>
</evidence>
<evidence type="ECO:0000259" key="2">
    <source>
        <dbReference type="PROSITE" id="PS50181"/>
    </source>
</evidence>
<dbReference type="SUPFAM" id="SSF81383">
    <property type="entry name" value="F-box domain"/>
    <property type="match status" value="1"/>
</dbReference>
<dbReference type="InterPro" id="IPR001810">
    <property type="entry name" value="F-box_dom"/>
</dbReference>
<sequence length="525" mass="57623">MSCPSCPTTDPVGEDTAGPPATRHGLAPETLSPDDSELLEFLYASLPEPPVSTFPSLCCAAGENRADRVSRLPDDLLRRVVYLLPAKDGARTAVLSSRWRGLWRSAPLVLVDTHLLPVGDAGARPARAGAASRAVTDAVSAALEAHPGPFPFVSLTCSFIVGADRPVLARWFHLLATKGVAVLVFFNRPWPLPGLRLPSSLFSCASLRRLWIGAWVFPDTATLPRGAAFPNLRELVLGCSVIEDKDLEFVLAVSPLLEILAISGMQTLLHARLANPSLRCAQFCLSILGEVAVVDAPNLERLFFCHNNTKSVRMIVKIGHVPKLRFLGYLEPGVQTLQIGDTIIKAGTKVSTSTTVSSVQMLALQLQFGVRSEVKMLPSFLRCFPRVETLIVESEETLEPTNKLGVKFWKDAGPIECVRSHLKTLYFRELHGTRNEFKFLTFIAENARKLEGMYIVVKNDLSRSAREATAAKLTDLRCANWASRDYKLLYRTSTFAGGGTLWSLELGTCLSFDDPFYCHLGSFRL</sequence>
<proteinExistence type="predicted"/>
<organism evidence="3 4">
    <name type="scientific">Lolium multiflorum</name>
    <name type="common">Italian ryegrass</name>
    <name type="synonym">Lolium perenne subsp. multiflorum</name>
    <dbReference type="NCBI Taxonomy" id="4521"/>
    <lineage>
        <taxon>Eukaryota</taxon>
        <taxon>Viridiplantae</taxon>
        <taxon>Streptophyta</taxon>
        <taxon>Embryophyta</taxon>
        <taxon>Tracheophyta</taxon>
        <taxon>Spermatophyta</taxon>
        <taxon>Magnoliopsida</taxon>
        <taxon>Liliopsida</taxon>
        <taxon>Poales</taxon>
        <taxon>Poaceae</taxon>
        <taxon>BOP clade</taxon>
        <taxon>Pooideae</taxon>
        <taxon>Poodae</taxon>
        <taxon>Poeae</taxon>
        <taxon>Poeae Chloroplast Group 2 (Poeae type)</taxon>
        <taxon>Loliodinae</taxon>
        <taxon>Loliinae</taxon>
        <taxon>Lolium</taxon>
    </lineage>
</organism>
<gene>
    <name evidence="3" type="ORF">QYE76_057215</name>
</gene>
<dbReference type="Pfam" id="PF24758">
    <property type="entry name" value="LRR_At5g56370"/>
    <property type="match status" value="1"/>
</dbReference>
<dbReference type="PANTHER" id="PTHR32141:SF173">
    <property type="entry name" value="F-BOX DOMAIN-CONTAINING PROTEIN"/>
    <property type="match status" value="1"/>
</dbReference>
<dbReference type="EMBL" id="JAUUTY010000003">
    <property type="protein sequence ID" value="KAK1669056.1"/>
    <property type="molecule type" value="Genomic_DNA"/>
</dbReference>
<dbReference type="CDD" id="cd22160">
    <property type="entry name" value="F-box_AtFBL13-like"/>
    <property type="match status" value="1"/>
</dbReference>
<comment type="caution">
    <text evidence="3">The sequence shown here is derived from an EMBL/GenBank/DDBJ whole genome shotgun (WGS) entry which is preliminary data.</text>
</comment>
<dbReference type="Gene3D" id="3.80.10.10">
    <property type="entry name" value="Ribonuclease Inhibitor"/>
    <property type="match status" value="1"/>
</dbReference>
<dbReference type="InterPro" id="IPR006566">
    <property type="entry name" value="FBD"/>
</dbReference>
<dbReference type="InterPro" id="IPR053781">
    <property type="entry name" value="F-box_AtFBL13-like"/>
</dbReference>
<protein>
    <recommendedName>
        <fullName evidence="2">F-box domain-containing protein</fullName>
    </recommendedName>
</protein>
<dbReference type="Proteomes" id="UP001231189">
    <property type="component" value="Unassembled WGS sequence"/>
</dbReference>
<evidence type="ECO:0000313" key="3">
    <source>
        <dbReference type="EMBL" id="KAK1669056.1"/>
    </source>
</evidence>
<keyword evidence="4" id="KW-1185">Reference proteome</keyword>
<dbReference type="AlphaFoldDB" id="A0AAD8WNV2"/>
<evidence type="ECO:0000313" key="4">
    <source>
        <dbReference type="Proteomes" id="UP001231189"/>
    </source>
</evidence>
<dbReference type="PANTHER" id="PTHR32141">
    <property type="match status" value="1"/>
</dbReference>
<dbReference type="InterPro" id="IPR032675">
    <property type="entry name" value="LRR_dom_sf"/>
</dbReference>
<dbReference type="InterPro" id="IPR055411">
    <property type="entry name" value="LRR_FXL15/At3g58940/PEG3-like"/>
</dbReference>
<feature type="region of interest" description="Disordered" evidence="1">
    <location>
        <begin position="1"/>
        <end position="30"/>
    </location>
</feature>
<dbReference type="InterPro" id="IPR055302">
    <property type="entry name" value="F-box_dom-containing"/>
</dbReference>
<feature type="domain" description="F-box" evidence="2">
    <location>
        <begin position="66"/>
        <end position="113"/>
    </location>
</feature>
<dbReference type="SUPFAM" id="SSF52047">
    <property type="entry name" value="RNI-like"/>
    <property type="match status" value="1"/>
</dbReference>
<dbReference type="PROSITE" id="PS50181">
    <property type="entry name" value="FBOX"/>
    <property type="match status" value="1"/>
</dbReference>
<dbReference type="InterPro" id="IPR036047">
    <property type="entry name" value="F-box-like_dom_sf"/>
</dbReference>
<accession>A0AAD8WNV2</accession>
<name>A0AAD8WNV2_LOLMU</name>
<reference evidence="3" key="1">
    <citation type="submission" date="2023-07" db="EMBL/GenBank/DDBJ databases">
        <title>A chromosome-level genome assembly of Lolium multiflorum.</title>
        <authorList>
            <person name="Chen Y."/>
            <person name="Copetti D."/>
            <person name="Kolliker R."/>
            <person name="Studer B."/>
        </authorList>
    </citation>
    <scope>NUCLEOTIDE SEQUENCE</scope>
    <source>
        <strain evidence="3">02402/16</strain>
        <tissue evidence="3">Leaf</tissue>
    </source>
</reference>